<evidence type="ECO:0000313" key="2">
    <source>
        <dbReference type="Proteomes" id="UP000595662"/>
    </source>
</evidence>
<dbReference type="RefSeq" id="XP_065958136.1">
    <property type="nucleotide sequence ID" value="XM_066101196.1"/>
</dbReference>
<accession>A0A7T7BQC9</accession>
<organism evidence="1 2">
    <name type="scientific">Penicillium digitatum</name>
    <name type="common">Green mold</name>
    <dbReference type="NCBI Taxonomy" id="36651"/>
    <lineage>
        <taxon>Eukaryota</taxon>
        <taxon>Fungi</taxon>
        <taxon>Dikarya</taxon>
        <taxon>Ascomycota</taxon>
        <taxon>Pezizomycotina</taxon>
        <taxon>Eurotiomycetes</taxon>
        <taxon>Eurotiomycetidae</taxon>
        <taxon>Eurotiales</taxon>
        <taxon>Aspergillaceae</taxon>
        <taxon>Penicillium</taxon>
    </lineage>
</organism>
<name>A0A7T7BQC9_PENDI</name>
<dbReference type="Proteomes" id="UP000595662">
    <property type="component" value="Chromosome 6"/>
</dbReference>
<proteinExistence type="predicted"/>
<protein>
    <submittedName>
        <fullName evidence="1">Uncharacterized protein</fullName>
    </submittedName>
</protein>
<dbReference type="AlphaFoldDB" id="A0A7T7BQC9"/>
<sequence length="89" mass="10289">MKQDLDQKRLLAFGHDQLISFCRCKVSLPFHNYVPTYNSDTPLHRLTLKGLLDNLKAVSLNRGVHYGYTKPTSLTALLEHHKSLFIFDF</sequence>
<reference evidence="1 2" key="1">
    <citation type="submission" date="2020-08" db="EMBL/GenBank/DDBJ databases">
        <title>The completed genome sequence of the pathogenic ascomycete fungus Penicillium digitatum.</title>
        <authorList>
            <person name="Wang M."/>
        </authorList>
    </citation>
    <scope>NUCLEOTIDE SEQUENCE [LARGE SCALE GENOMIC DNA]</scope>
    <source>
        <strain evidence="1 2">PdW03</strain>
    </source>
</reference>
<gene>
    <name evidence="1" type="ORF">Pdw03_5895</name>
</gene>
<dbReference type="EMBL" id="CP060779">
    <property type="protein sequence ID" value="QQK48260.1"/>
    <property type="molecule type" value="Genomic_DNA"/>
</dbReference>
<evidence type="ECO:0000313" key="1">
    <source>
        <dbReference type="EMBL" id="QQK48260.1"/>
    </source>
</evidence>
<dbReference type="GeneID" id="90952788"/>